<evidence type="ECO:0000313" key="3">
    <source>
        <dbReference type="Proteomes" id="UP001479436"/>
    </source>
</evidence>
<keyword evidence="1" id="KW-0812">Transmembrane</keyword>
<comment type="caution">
    <text evidence="2">The sequence shown here is derived from an EMBL/GenBank/DDBJ whole genome shotgun (WGS) entry which is preliminary data.</text>
</comment>
<accession>A0ABR2WVX8</accession>
<protein>
    <recommendedName>
        <fullName evidence="4">Odorant receptor</fullName>
    </recommendedName>
</protein>
<evidence type="ECO:0008006" key="4">
    <source>
        <dbReference type="Google" id="ProtNLM"/>
    </source>
</evidence>
<keyword evidence="1" id="KW-1133">Transmembrane helix</keyword>
<proteinExistence type="predicted"/>
<dbReference type="EMBL" id="JASJQH010000238">
    <property type="protein sequence ID" value="KAK9765675.1"/>
    <property type="molecule type" value="Genomic_DNA"/>
</dbReference>
<reference evidence="2 3" key="1">
    <citation type="submission" date="2023-04" db="EMBL/GenBank/DDBJ databases">
        <title>Genome of Basidiobolus ranarum AG-B5.</title>
        <authorList>
            <person name="Stajich J.E."/>
            <person name="Carter-House D."/>
            <person name="Gryganskyi A."/>
        </authorList>
    </citation>
    <scope>NUCLEOTIDE SEQUENCE [LARGE SCALE GENOMIC DNA]</scope>
    <source>
        <strain evidence="2 3">AG-B5</strain>
    </source>
</reference>
<gene>
    <name evidence="2" type="ORF">K7432_005796</name>
</gene>
<organism evidence="2 3">
    <name type="scientific">Basidiobolus ranarum</name>
    <dbReference type="NCBI Taxonomy" id="34480"/>
    <lineage>
        <taxon>Eukaryota</taxon>
        <taxon>Fungi</taxon>
        <taxon>Fungi incertae sedis</taxon>
        <taxon>Zoopagomycota</taxon>
        <taxon>Entomophthoromycotina</taxon>
        <taxon>Basidiobolomycetes</taxon>
        <taxon>Basidiobolales</taxon>
        <taxon>Basidiobolaceae</taxon>
        <taxon>Basidiobolus</taxon>
    </lineage>
</organism>
<keyword evidence="3" id="KW-1185">Reference proteome</keyword>
<keyword evidence="1" id="KW-0472">Membrane</keyword>
<sequence length="379" mass="43684">MDQEESTAMKKAFLGLGVYFLGNLVFRRIQNIPGNITRPGLISEYFFAILFPMDSIRNFITQFVEITLAKDHSHLESALRSAYAGNGYWVNATPKNRAFQVIVKDSLVGHGSWLANMIMHPLHKHTIRVPTECESLIKMSKDDVSLILKHRTSTTQGRITKDNTIVTKLCFLISTLSWTYTVSAYAYYIWTVQHIPLEYEPNLLFITSIIIPFLWTGGRCIAPVFVSLESDELYLKKDFIQLTDSNKACEDVIGEKISDTKESIQREVYKQYTFERTVGSLTYLFLYLFITYASQKIRSYGIEGTYPNPEPERSEMAFMTLFFKLFYYGKYMEATVHSAKCLTELGQAYLANQRIKVMLTYCELVLSPIYVFTRFFAIL</sequence>
<feature type="transmembrane region" description="Helical" evidence="1">
    <location>
        <begin position="202"/>
        <end position="228"/>
    </location>
</feature>
<feature type="transmembrane region" description="Helical" evidence="1">
    <location>
        <begin position="169"/>
        <end position="190"/>
    </location>
</feature>
<evidence type="ECO:0000313" key="2">
    <source>
        <dbReference type="EMBL" id="KAK9765675.1"/>
    </source>
</evidence>
<dbReference type="Proteomes" id="UP001479436">
    <property type="component" value="Unassembled WGS sequence"/>
</dbReference>
<evidence type="ECO:0000256" key="1">
    <source>
        <dbReference type="SAM" id="Phobius"/>
    </source>
</evidence>
<name>A0ABR2WVX8_9FUNG</name>